<dbReference type="GO" id="GO:0005737">
    <property type="term" value="C:cytoplasm"/>
    <property type="evidence" value="ECO:0007669"/>
    <property type="project" value="TreeGrafter"/>
</dbReference>
<keyword evidence="2" id="KW-0597">Phosphoprotein</keyword>
<evidence type="ECO:0000256" key="4">
    <source>
        <dbReference type="SAM" id="MobiDB-lite"/>
    </source>
</evidence>
<dbReference type="PROSITE" id="PS50075">
    <property type="entry name" value="CARRIER"/>
    <property type="match status" value="3"/>
</dbReference>
<dbReference type="NCBIfam" id="NF003417">
    <property type="entry name" value="PRK04813.1"/>
    <property type="match status" value="2"/>
</dbReference>
<dbReference type="InterPro" id="IPR023213">
    <property type="entry name" value="CAT-like_dom_sf"/>
</dbReference>
<feature type="domain" description="Carrier" evidence="5">
    <location>
        <begin position="3023"/>
        <end position="3098"/>
    </location>
</feature>
<dbReference type="SMART" id="SM00823">
    <property type="entry name" value="PKS_PP"/>
    <property type="match status" value="3"/>
</dbReference>
<dbReference type="SUPFAM" id="SSF47336">
    <property type="entry name" value="ACP-like"/>
    <property type="match status" value="3"/>
</dbReference>
<evidence type="ECO:0000256" key="3">
    <source>
        <dbReference type="ARBA" id="ARBA00022737"/>
    </source>
</evidence>
<reference evidence="6 7" key="1">
    <citation type="submission" date="2020-02" db="EMBL/GenBank/DDBJ databases">
        <title>Albibacoteraceae fam. nov., the first described family within the subdivision 4 Verrucomicrobia.</title>
        <authorList>
            <person name="Xi F."/>
        </authorList>
    </citation>
    <scope>NUCLEOTIDE SEQUENCE [LARGE SCALE GENOMIC DNA]</scope>
    <source>
        <strain evidence="6 7">CK1056</strain>
    </source>
</reference>
<dbReference type="CDD" id="cd19531">
    <property type="entry name" value="LCL_NRPS-like"/>
    <property type="match status" value="1"/>
</dbReference>
<keyword evidence="3" id="KW-0677">Repeat</keyword>
<dbReference type="GO" id="GO:0031177">
    <property type="term" value="F:phosphopantetheine binding"/>
    <property type="evidence" value="ECO:0007669"/>
    <property type="project" value="InterPro"/>
</dbReference>
<dbReference type="InterPro" id="IPR010071">
    <property type="entry name" value="AA_adenyl_dom"/>
</dbReference>
<dbReference type="RefSeq" id="WP_163962760.1">
    <property type="nucleotide sequence ID" value="NZ_JAAGNX010000001.1"/>
</dbReference>
<dbReference type="FunFam" id="3.40.50.980:FF:000001">
    <property type="entry name" value="Non-ribosomal peptide synthetase"/>
    <property type="match status" value="1"/>
</dbReference>
<feature type="region of interest" description="Disordered" evidence="4">
    <location>
        <begin position="1041"/>
        <end position="1064"/>
    </location>
</feature>
<dbReference type="Gene3D" id="3.30.559.10">
    <property type="entry name" value="Chloramphenicol acetyltransferase-like domain"/>
    <property type="match status" value="4"/>
</dbReference>
<dbReference type="NCBIfam" id="TIGR01733">
    <property type="entry name" value="AA-adenyl-dom"/>
    <property type="match status" value="2"/>
</dbReference>
<dbReference type="CDD" id="cd05930">
    <property type="entry name" value="A_NRPS"/>
    <property type="match status" value="1"/>
</dbReference>
<dbReference type="Gene3D" id="3.40.50.1820">
    <property type="entry name" value="alpha/beta hydrolase"/>
    <property type="match status" value="1"/>
</dbReference>
<dbReference type="InterPro" id="IPR001031">
    <property type="entry name" value="Thioesterase"/>
</dbReference>
<dbReference type="Gene3D" id="3.40.50.980">
    <property type="match status" value="2"/>
</dbReference>
<dbReference type="GO" id="GO:0044550">
    <property type="term" value="P:secondary metabolite biosynthetic process"/>
    <property type="evidence" value="ECO:0007669"/>
    <property type="project" value="TreeGrafter"/>
</dbReference>
<proteinExistence type="predicted"/>
<dbReference type="PANTHER" id="PTHR45527:SF1">
    <property type="entry name" value="FATTY ACID SYNTHASE"/>
    <property type="match status" value="1"/>
</dbReference>
<accession>A0A6B2LYC6</accession>
<dbReference type="InterPro" id="IPR029058">
    <property type="entry name" value="AB_hydrolase_fold"/>
</dbReference>
<keyword evidence="7" id="KW-1185">Reference proteome</keyword>
<evidence type="ECO:0000259" key="5">
    <source>
        <dbReference type="PROSITE" id="PS50075"/>
    </source>
</evidence>
<dbReference type="SUPFAM" id="SSF56801">
    <property type="entry name" value="Acetyl-CoA synthetase-like"/>
    <property type="match status" value="2"/>
</dbReference>
<dbReference type="InterPro" id="IPR036736">
    <property type="entry name" value="ACP-like_sf"/>
</dbReference>
<protein>
    <submittedName>
        <fullName evidence="6">Amino acid adenylation domain-containing protein</fullName>
    </submittedName>
</protein>
<dbReference type="InterPro" id="IPR020806">
    <property type="entry name" value="PKS_PP-bd"/>
</dbReference>
<evidence type="ECO:0000313" key="7">
    <source>
        <dbReference type="Proteomes" id="UP000478417"/>
    </source>
</evidence>
<name>A0A6B2LYC6_9BACT</name>
<sequence length="3368" mass="375714">MTEPQPDFLHEKLQKDSGLSRNQIPFWMGQHLSPESPLYNTVFAFKVTGRLDPDAFSQAWQAVVDNHPILRLKIRVEEARPRAATNPEGSCSLKRMDLTVKADPQGEFKRWSEERASRVLPLDGELVDSVLLKLDEDCHGWYLNQHHLITDAVSTINLVDLVFQTYKSLLEGSATSADGPDYLDTINSIQNKANARLESAQGHFDKRPESLFTKPLFWGRPKLSETTETERIVIQLTPEESNKFRKVISTPPFASLFQELSVLSGFSAILSAWLYHVCGQRTFRFDMPMANRPSPVSRKSLGLFLEMLPFCVEIDEEDTFATLGKNCLAETQSLLKACGPGSSFVGQRNASSAILNYSPQPFKKVDGIALESEWIHSGHCDSVHGFQMQIHDYNGTGAFTLYLDFNKSCFSTTEQERGTFLMRSIINAFLENCDTCIGEVPTLSEADKEAFLFNFNSTDEQPFPEKTVVEHFQAQIDTTPDRIAVREGQESLSYSELGERVASLSALLIERGVGSGTVVAVCMRRSIDAVTGIFAVLNSGAAYVPLDPEYPPSRLAYILGDCGAKLVLTHRGLQEKLHGFEGNVLDLDKPRNKVATTERSMPSLSDQAYMIYTSGSTGQPKGVPINHDGLSDYLEWAERQYVRGEQLAFPLFTSLSFDLTVTSLFLPLMTGGTLVIYEESDGPVDSAVVDVIRDNQVDLIKLTPSHLSLLQQLDLSTSRIRRMILGGEDLKVHLADTISRQFPKPVEIFNEYGPTEAVVGCMIHKFDSKADREISVPIGKPADHVQLYVLNGRLNPVLPGIPGELCISRHGLTSGYHGRDELNAEKFVPHPWQEGQRLYRTGDLVRFNERGLLQYLGRIDRQLKISGFRIEPGEVERSLLQHHGIEACVVSSYQPGRMVGYYVAVEPLREEDLRIYLSNRLPDELIPHRFIPLKSIPLTPNGKTDFSALPNPDEADLEDIGQFIAPSGEVEEQVAEIWKSVIGAERISATSNFFQLGGTSLAAMEAMLLTGNAFEVDLPLQTIFQESTITRISEKVKEAIRRKASSTSGEETEPKAKGSLRADHKQVDGIIKRPANEPALASPGQQRIWLLHQVEPSSPNYNIAQYLEYPVDTIEVERIRQTMDEMLRRHPVLRTTFTLQDGQLVQVIDQSTPARMDIVEGDNAELLEAKVSESLLLPFDLEEGPLYRLVCGSSDGRTLIGFSFHHIIFDEWSSGIFFREFSRIFNALCKGAGHGLPEPQFDYTDFAYSQILDNQSGKLDQQLAYWKGVLENPPGPLTLATDRPYPAELTDIGSTEKIILRGQLVDAIKELGTSGGSSSFPVFLLGFQLLLSLYSRTDDILIGTPVANRRYRETGGMIGFFLNTLCLRQEFSSNPTCREALQAVREAYLEAIANQDVGLDRVLKEVDYERVSGRHPLFQHMFVFQQEDDVSPSVRLGDSTSTTKWVEGERSKFDLTLFVIEGKDSFELAIEYRSCLFNADSIRRLLGRYSVILRELVSNMGTPVSKINYMTDEDISQVDTFSQGAVIPEILNSGIGSLQLESHEAGGESLAIIGPEDSLTYADLKCRVTALAKAILQRCGGQDEPIGVLIPRSADAIVALLAVQRAGRPYLPLDPDYPDERLRFMVEDSGAGMVITTPDLAGTIAYGSSIEVLTESVLVADADSGASLPLPAEEQAAYIIYTSGSSGKPKGVSVPSACLMHSTGARFHYYPENPGNFLLIPSLSFDSSVAGVFWTLMSGGTLCLPDRQMIQDPEQLGAFIREHKVKSLLCVPSYYREILRLNGSNLQSLKMAIVAGESCPPSLVEAHFENLPDCRLYNEYGPTEATVWSTVHAIDRVESATGRIPIGKPIPNSIVHVVDRHNRLMAPGLPGEICIGGKGVTPGYLNRPESTAECFHELPPIGRIYRTGDQGIWDSSGNLHFLGRLDNQVKVRGYRIETGEIEEALLSNPHVTAAAVIIVEREDAPSYLVGFVETKEKAESSITQDLKAHLATRIPEYMIPARLIALAQLPCLPNGKVDLRALQSHLQLEVQVSVPGSDLEHRQEREDSISEILKGVLGIQQISHEDNFFNLGGDSILAIQAVARAREAGLSITVGQLLASKSIGELANLANPATPPKTLKDKPIGEAPLTPIQSWLLEKKNLDPSHWNLSVLLKVDAVIKIEDIQESILKLIDHHDALRTAICKKDSEWKQVILPNNGRSFQLESVHCPDGDRQSIIRRTADELHKSINLEKGELVRGAFFHSEDREENQLLLIINHIAVDWVSWKILLEDLQSLLDISPGAPSALPPKTAPFRTWAKALADFSGSKAIQGEINFWKNQAYRRCPKIPLDSGTPEDNLEGSEEILQLEFNQKETGQIIEVASKLGVTVQAILYGGIIRSLGKWCSSSSILVDLEGHGREDCVQPLDTTRTVGWFTSQFPVVLNARNSSSDRVFFKGIQAELDDIPNRGVGFGILKYLARNDPEISAVPDAEVTLNYLGRLETAVDKGPLSVIKWSIGDDRKKESPRTAIIEVNAFLSADRLVANWSFSRNLHRKSTITKLADDTRAFLSQATDTILQQESGQLAYPLTNAQSTLLAHHLQKNSEDQGQIQLKLALTGVFKESLFREAWQHVVETFPVMRTTVHWEELSEPVQFVHQKVEWDVSIVDCMNCSDEETASQLASITEKEVATPLQLATAPTFRLSILRASETSTWLLWTCHHIILDGWSSALILRRMVKAYNQLLSGVAPERVESAPFKDYCEWLFSRSHTRARMFWRSQFKGMKNSPLVSATLQLEADTDNQPRERHRVSLRMESLEQGGLEKVAGECRITPFAVLLSTWTVLLSELLETDRVVTGLTVSGRYDRVPGEENMAGMLANTIPVVAHLNRRLTFKEWCREFFGQLQKYREFDYCSEKQILEWTDLPRTLPLFDCLFIFANQPIDQNKEDDPDSLSISDIKGGFTSGYPLTVIFRNWNGFYIDVIVDREAIDPAVADHLASRFSDIFSGLDKVLDQSLADLKCAPSPFKRVDPLESEPESAFLTGGTVPGNPVESHIQEIWQAVFQRKPLGLEADFFSIGGNSLLATYLIAELNDALDQEVAMDAIFQAPTIRSLANLVQTKSSASNNAKDDSLLVPIKAMGDKIPLIMIHPLDGDIYQYHLLGQHLPDDQPFYAIRAPSRTFTNVDEMAEHYTDLVLQNFPDGRFLLGGYCFGAGVALQMLHKMSEQGLKLYPLVAIDFMYLNLVRYRPRYLLKLLRDENLHSLTQRIRGWSYKIGKRLKRLFNSKGTGLERDIEDHFELPELPEATRQQIEANFFLLDATKPKPYYGDVALLLSDSVYSRNDKWVGWDRFAKGRLYREIVDVEHTQMMEEARIGKVAKALVRLLDQIHTKA</sequence>
<dbReference type="InterPro" id="IPR045851">
    <property type="entry name" value="AMP-bd_C_sf"/>
</dbReference>
<feature type="compositionally biased region" description="Basic and acidic residues" evidence="4">
    <location>
        <begin position="1052"/>
        <end position="1064"/>
    </location>
</feature>
<dbReference type="GO" id="GO:0003824">
    <property type="term" value="F:catalytic activity"/>
    <property type="evidence" value="ECO:0007669"/>
    <property type="project" value="InterPro"/>
</dbReference>
<dbReference type="Pfam" id="PF00668">
    <property type="entry name" value="Condensation"/>
    <property type="match status" value="4"/>
</dbReference>
<dbReference type="InterPro" id="IPR042099">
    <property type="entry name" value="ANL_N_sf"/>
</dbReference>
<dbReference type="Proteomes" id="UP000478417">
    <property type="component" value="Unassembled WGS sequence"/>
</dbReference>
<dbReference type="Gene3D" id="2.30.38.10">
    <property type="entry name" value="Luciferase, Domain 3"/>
    <property type="match status" value="1"/>
</dbReference>
<organism evidence="6 7">
    <name type="scientific">Oceanipulchritudo coccoides</name>
    <dbReference type="NCBI Taxonomy" id="2706888"/>
    <lineage>
        <taxon>Bacteria</taxon>
        <taxon>Pseudomonadati</taxon>
        <taxon>Verrucomicrobiota</taxon>
        <taxon>Opitutia</taxon>
        <taxon>Puniceicoccales</taxon>
        <taxon>Oceanipulchritudinaceae</taxon>
        <taxon>Oceanipulchritudo</taxon>
    </lineage>
</organism>
<evidence type="ECO:0000256" key="2">
    <source>
        <dbReference type="ARBA" id="ARBA00022553"/>
    </source>
</evidence>
<feature type="domain" description="Carrier" evidence="5">
    <location>
        <begin position="965"/>
        <end position="1040"/>
    </location>
</feature>
<dbReference type="InterPro" id="IPR009081">
    <property type="entry name" value="PP-bd_ACP"/>
</dbReference>
<dbReference type="NCBIfam" id="TIGR01720">
    <property type="entry name" value="NRPS-para261"/>
    <property type="match status" value="1"/>
</dbReference>
<dbReference type="Pfam" id="PF13193">
    <property type="entry name" value="AMP-binding_C"/>
    <property type="match status" value="1"/>
</dbReference>
<dbReference type="Pfam" id="PF00501">
    <property type="entry name" value="AMP-binding"/>
    <property type="match status" value="2"/>
</dbReference>
<dbReference type="InterPro" id="IPR000873">
    <property type="entry name" value="AMP-dep_synth/lig_dom"/>
</dbReference>
<evidence type="ECO:0000313" key="6">
    <source>
        <dbReference type="EMBL" id="NDV61641.1"/>
    </source>
</evidence>
<dbReference type="GO" id="GO:0043041">
    <property type="term" value="P:amino acid activation for nonribosomal peptide biosynthetic process"/>
    <property type="evidence" value="ECO:0007669"/>
    <property type="project" value="TreeGrafter"/>
</dbReference>
<evidence type="ECO:0000256" key="1">
    <source>
        <dbReference type="ARBA" id="ARBA00022450"/>
    </source>
</evidence>
<dbReference type="SUPFAM" id="SSF53474">
    <property type="entry name" value="alpha/beta-Hydrolases"/>
    <property type="match status" value="1"/>
</dbReference>
<dbReference type="Pfam" id="PF00975">
    <property type="entry name" value="Thioesterase"/>
    <property type="match status" value="1"/>
</dbReference>
<comment type="caution">
    <text evidence="6">The sequence shown here is derived from an EMBL/GenBank/DDBJ whole genome shotgun (WGS) entry which is preliminary data.</text>
</comment>
<dbReference type="EMBL" id="JAAGNX010000001">
    <property type="protein sequence ID" value="NDV61641.1"/>
    <property type="molecule type" value="Genomic_DNA"/>
</dbReference>
<dbReference type="Gene3D" id="3.30.559.30">
    <property type="entry name" value="Nonribosomal peptide synthetase, condensation domain"/>
    <property type="match status" value="4"/>
</dbReference>
<dbReference type="InterPro" id="IPR001242">
    <property type="entry name" value="Condensation_dom"/>
</dbReference>
<dbReference type="InterPro" id="IPR010060">
    <property type="entry name" value="NRPS_synth"/>
</dbReference>
<dbReference type="SUPFAM" id="SSF52777">
    <property type="entry name" value="CoA-dependent acyltransferases"/>
    <property type="match status" value="8"/>
</dbReference>
<dbReference type="InterPro" id="IPR020845">
    <property type="entry name" value="AMP-binding_CS"/>
</dbReference>
<dbReference type="PROSITE" id="PS00455">
    <property type="entry name" value="AMP_BINDING"/>
    <property type="match status" value="2"/>
</dbReference>
<feature type="domain" description="Carrier" evidence="5">
    <location>
        <begin position="2040"/>
        <end position="2114"/>
    </location>
</feature>
<dbReference type="Gene3D" id="3.40.50.12780">
    <property type="entry name" value="N-terminal domain of ligase-like"/>
    <property type="match status" value="1"/>
</dbReference>
<dbReference type="Pfam" id="PF00550">
    <property type="entry name" value="PP-binding"/>
    <property type="match status" value="3"/>
</dbReference>
<gene>
    <name evidence="6" type="ORF">G0Q06_04180</name>
</gene>
<dbReference type="InterPro" id="IPR025110">
    <property type="entry name" value="AMP-bd_C"/>
</dbReference>
<keyword evidence="1" id="KW-0596">Phosphopantetheine</keyword>
<dbReference type="PANTHER" id="PTHR45527">
    <property type="entry name" value="NONRIBOSOMAL PEPTIDE SYNTHETASE"/>
    <property type="match status" value="1"/>
</dbReference>
<dbReference type="Gene3D" id="1.10.1200.10">
    <property type="entry name" value="ACP-like"/>
    <property type="match status" value="3"/>
</dbReference>
<dbReference type="Gene3D" id="3.30.300.30">
    <property type="match status" value="2"/>
</dbReference>